<keyword evidence="5 13" id="KW-0378">Hydrolase</keyword>
<dbReference type="AlphaFoldDB" id="A7WPD8"/>
<dbReference type="InterPro" id="IPR036026">
    <property type="entry name" value="Seven-hairpin_glycosidases"/>
</dbReference>
<proteinExistence type="inferred from homology"/>
<evidence type="ECO:0000256" key="5">
    <source>
        <dbReference type="ARBA" id="ARBA00022801"/>
    </source>
</evidence>
<keyword evidence="14" id="KW-0732">Signal</keyword>
<evidence type="ECO:0000256" key="13">
    <source>
        <dbReference type="RuleBase" id="RU361193"/>
    </source>
</evidence>
<dbReference type="InterPro" id="IPR050749">
    <property type="entry name" value="Glycosyl_Hydrolase_47"/>
</dbReference>
<gene>
    <name evidence="15" type="primary">mns1</name>
</gene>
<evidence type="ECO:0000256" key="7">
    <source>
        <dbReference type="ARBA" id="ARBA00023157"/>
    </source>
</evidence>
<feature type="active site" evidence="10">
    <location>
        <position position="277"/>
    </location>
</feature>
<keyword evidence="13" id="KW-0326">Glycosidase</keyword>
<comment type="cofactor">
    <cofactor evidence="1 11">
        <name>Ca(2+)</name>
        <dbReference type="ChEBI" id="CHEBI:29108"/>
    </cofactor>
</comment>
<keyword evidence="7 12" id="KW-1015">Disulfide bond</keyword>
<keyword evidence="6 11" id="KW-0106">Calcium</keyword>
<feature type="active site" description="Proton donor" evidence="10">
    <location>
        <position position="399"/>
    </location>
</feature>
<evidence type="ECO:0000256" key="4">
    <source>
        <dbReference type="ARBA" id="ARBA00022723"/>
    </source>
</evidence>
<evidence type="ECO:0000256" key="9">
    <source>
        <dbReference type="ARBA" id="ARBA00048605"/>
    </source>
</evidence>
<dbReference type="PANTHER" id="PTHR11742">
    <property type="entry name" value="MANNOSYL-OLIGOSACCHARIDE ALPHA-1,2-MANNOSIDASE-RELATED"/>
    <property type="match status" value="1"/>
</dbReference>
<evidence type="ECO:0000256" key="8">
    <source>
        <dbReference type="ARBA" id="ARBA00047669"/>
    </source>
</evidence>
<evidence type="ECO:0000256" key="2">
    <source>
        <dbReference type="ARBA" id="ARBA00004922"/>
    </source>
</evidence>
<dbReference type="GO" id="GO:0036503">
    <property type="term" value="P:ERAD pathway"/>
    <property type="evidence" value="ECO:0007669"/>
    <property type="project" value="UniProtKB-ARBA"/>
</dbReference>
<evidence type="ECO:0000256" key="6">
    <source>
        <dbReference type="ARBA" id="ARBA00022837"/>
    </source>
</evidence>
<evidence type="ECO:0000256" key="10">
    <source>
        <dbReference type="PIRSR" id="PIRSR601382-1"/>
    </source>
</evidence>
<feature type="chain" id="PRO_5002717504" description="alpha-1,2-Mannosidase" evidence="14">
    <location>
        <begin position="26"/>
        <end position="553"/>
    </location>
</feature>
<dbReference type="PRINTS" id="PR00747">
    <property type="entry name" value="GLYHDRLASE47"/>
</dbReference>
<evidence type="ECO:0000256" key="14">
    <source>
        <dbReference type="SAM" id="SignalP"/>
    </source>
</evidence>
<evidence type="ECO:0000256" key="1">
    <source>
        <dbReference type="ARBA" id="ARBA00001913"/>
    </source>
</evidence>
<feature type="disulfide bond" evidence="12">
    <location>
        <begin position="342"/>
        <end position="385"/>
    </location>
</feature>
<comment type="similarity">
    <text evidence="3 13">Belongs to the glycosyl hydrolase 47 family.</text>
</comment>
<feature type="active site" evidence="10">
    <location>
        <position position="434"/>
    </location>
</feature>
<feature type="signal peptide" evidence="14">
    <location>
        <begin position="1"/>
        <end position="25"/>
    </location>
</feature>
<dbReference type="SUPFAM" id="SSF48225">
    <property type="entry name" value="Seven-hairpin glycosidases"/>
    <property type="match status" value="1"/>
</dbReference>
<evidence type="ECO:0000256" key="12">
    <source>
        <dbReference type="PIRSR" id="PIRSR601382-3"/>
    </source>
</evidence>
<reference evidence="15" key="1">
    <citation type="submission" date="2007-08" db="EMBL/GenBank/DDBJ databases">
        <title>Nakaseomyces delphensis clones KD3219 and KD3196.</title>
        <authorList>
            <person name="Wolfe K.H."/>
        </authorList>
    </citation>
    <scope>NUCLEOTIDE SEQUENCE</scope>
    <source>
        <strain evidence="15">CBS 2170</strain>
    </source>
</reference>
<comment type="catalytic activity">
    <reaction evidence="9">
        <text>N(4)-(alpha-D-Man-(1-&gt;2)-alpha-D-Man-(1-&gt;2)-alpha-D-Man-(1-&gt;3)-[alpha-D-Man-(1-&gt;2)-alpha-D-Man-(1-&gt;3)-[alpha-D-Man-(1-&gt;2)-alpha-D-Man-(1-&gt;6)]-alpha-D-Man-(1-&gt;6)]-beta-D-Man-(1-&gt;4)-beta-D-GlcNAc-(1-&gt;4)-beta-D-GlcNAc)-L-asparaginyl-[protein] (N-glucan mannose isomer 9A1,2,3B1,2,3) + 4 H2O = N(4)-(alpha-D-Man-(1-&gt;3)-[alpha-D-Man-(1-&gt;3)-[alpha-D-Man-(1-&gt;6)]-alpha-D-Man-(1-&gt;6)]-beta-D-Man-(1-&gt;4)-beta-D-GlcNAc-(1-&gt;4)-beta-D-GlcNAc)-L-asparaginyl-[protein] (N-glucan mannose isomer 5A1,2) + 4 beta-D-mannose</text>
        <dbReference type="Rhea" id="RHEA:56008"/>
        <dbReference type="Rhea" id="RHEA-COMP:14356"/>
        <dbReference type="Rhea" id="RHEA-COMP:14367"/>
        <dbReference type="ChEBI" id="CHEBI:15377"/>
        <dbReference type="ChEBI" id="CHEBI:28563"/>
        <dbReference type="ChEBI" id="CHEBI:59087"/>
        <dbReference type="ChEBI" id="CHEBI:139493"/>
        <dbReference type="EC" id="3.2.1.113"/>
    </reaction>
</comment>
<dbReference type="GO" id="GO:0005783">
    <property type="term" value="C:endoplasmic reticulum"/>
    <property type="evidence" value="ECO:0007669"/>
    <property type="project" value="TreeGrafter"/>
</dbReference>
<sequence>MAPILTTLVIVVAVTVWFITQRSSGENWPYHGSALKARTEVENIFLESWTDYVKHGWGYDIYNPVSQSGRNMANNGLPMGWIIVDALDTLMIMYNGTEDNKETFLAEIDRATEWIDKTLDFDIDQDVNVFETTIRMLGGLLSGYYFSTELDLPNNYSAIYLNKATDLGHRLAKAFMSTEVGIPYSSINLHNGNTMKNHVDDGASATSEFTTLQLEFKYLSYLTGNNTFWELVEGVYRPMYEKNNLLSSQWQGLVPIFTYPDTGIFQGNEIRLGSRADSFYEYLLKQYQMTGEELYYELYKVSMDGVKRNLLGTSLPNHYLFIGEKMAGLRGPLTPKMDHLVCFMGGLLAMGATEGYPIKEARKLPFWNSRREEDWKIANQYTEGCYQIYAQTPTGIAPEIAFFNVDNSELPYWKSEKGDFWVKPLDRHNIQRPEEVESIMFLYQLSHDPKYRQWGYNIFKSFTNNSCVDCESPETRRYSSLDDIVEGRLRDNMESFWLAETLKYLYLLYSDDVDLRSVVFNTEAHAFPVLSSEELAVRGLKTNWSIPSKRRIE</sequence>
<dbReference type="Pfam" id="PF01532">
    <property type="entry name" value="Glyco_hydro_47"/>
    <property type="match status" value="1"/>
</dbReference>
<evidence type="ECO:0000313" key="15">
    <source>
        <dbReference type="EMBL" id="CAO98774.1"/>
    </source>
</evidence>
<dbReference type="InterPro" id="IPR012341">
    <property type="entry name" value="6hp_glycosidase-like_sf"/>
</dbReference>
<dbReference type="EC" id="3.2.1.-" evidence="13"/>
<dbReference type="PhylomeDB" id="A7WPD8"/>
<evidence type="ECO:0000256" key="3">
    <source>
        <dbReference type="ARBA" id="ARBA00007658"/>
    </source>
</evidence>
<dbReference type="GO" id="GO:0016020">
    <property type="term" value="C:membrane"/>
    <property type="evidence" value="ECO:0007669"/>
    <property type="project" value="InterPro"/>
</dbReference>
<dbReference type="GO" id="GO:0005509">
    <property type="term" value="F:calcium ion binding"/>
    <property type="evidence" value="ECO:0007669"/>
    <property type="project" value="InterPro"/>
</dbReference>
<comment type="pathway">
    <text evidence="2">Protein modification; protein glycosylation.</text>
</comment>
<dbReference type="GO" id="GO:0004571">
    <property type="term" value="F:mannosyl-oligosaccharide 1,2-alpha-mannosidase activity"/>
    <property type="evidence" value="ECO:0007669"/>
    <property type="project" value="UniProtKB-EC"/>
</dbReference>
<feature type="active site" description="Proton donor" evidence="10">
    <location>
        <position position="131"/>
    </location>
</feature>
<dbReference type="GO" id="GO:0005975">
    <property type="term" value="P:carbohydrate metabolic process"/>
    <property type="evidence" value="ECO:0007669"/>
    <property type="project" value="InterPro"/>
</dbReference>
<accession>A7WPD8</accession>
<dbReference type="EMBL" id="AM850111">
    <property type="protein sequence ID" value="CAO98774.1"/>
    <property type="molecule type" value="Genomic_DNA"/>
</dbReference>
<name>A7WPD8_NAKDE</name>
<comment type="catalytic activity">
    <reaction evidence="8">
        <text>N(4)-(alpha-D-Man-(1-&gt;2)-alpha-D-Man-(1-&gt;2)-alpha-D-Man-(1-&gt;3)-[alpha-D-Man-(1-&gt;3)-[alpha-D-Man-(1-&gt;2)-alpha-D-Man-(1-&gt;6)]-alpha-D-Man-(1-&gt;6)]-beta-D-Man-(1-&gt;4)-beta-D-GlcNAc-(1-&gt;4)-beta-D-GlcNAc)-L-asparaginyl-[protein] (N-glucan mannose isomer 8A1,2,3B1,3) + 3 H2O = N(4)-(alpha-D-Man-(1-&gt;3)-[alpha-D-Man-(1-&gt;3)-[alpha-D-Man-(1-&gt;6)]-alpha-D-Man-(1-&gt;6)]-beta-D-Man-(1-&gt;4)-beta-D-GlcNAc-(1-&gt;4)-beta-D-GlcNAc)-L-asparaginyl-[protein] (N-glucan mannose isomer 5A1,2) + 3 beta-D-mannose</text>
        <dbReference type="Rhea" id="RHEA:56028"/>
        <dbReference type="Rhea" id="RHEA-COMP:14358"/>
        <dbReference type="Rhea" id="RHEA-COMP:14367"/>
        <dbReference type="ChEBI" id="CHEBI:15377"/>
        <dbReference type="ChEBI" id="CHEBI:28563"/>
        <dbReference type="ChEBI" id="CHEBI:59087"/>
        <dbReference type="ChEBI" id="CHEBI:60628"/>
        <dbReference type="EC" id="3.2.1.113"/>
    </reaction>
</comment>
<protein>
    <recommendedName>
        <fullName evidence="13">alpha-1,2-Mannosidase</fullName>
        <ecNumber evidence="13">3.2.1.-</ecNumber>
    </recommendedName>
</protein>
<dbReference type="Gene3D" id="1.50.10.10">
    <property type="match status" value="1"/>
</dbReference>
<evidence type="ECO:0000256" key="11">
    <source>
        <dbReference type="PIRSR" id="PIRSR601382-2"/>
    </source>
</evidence>
<keyword evidence="4 11" id="KW-0479">Metal-binding</keyword>
<dbReference type="InterPro" id="IPR001382">
    <property type="entry name" value="Glyco_hydro_47"/>
</dbReference>
<organism evidence="15">
    <name type="scientific">Nakaseomyces delphensis</name>
    <name type="common">Yeast</name>
    <name type="synonym">Kluyveromyces delphensis</name>
    <dbReference type="NCBI Taxonomy" id="51657"/>
    <lineage>
        <taxon>Eukaryota</taxon>
        <taxon>Fungi</taxon>
        <taxon>Dikarya</taxon>
        <taxon>Ascomycota</taxon>
        <taxon>Saccharomycotina</taxon>
        <taxon>Saccharomycetes</taxon>
        <taxon>Saccharomycetales</taxon>
        <taxon>Saccharomycetaceae</taxon>
        <taxon>Nakaseomyces</taxon>
    </lineage>
</organism>
<dbReference type="PANTHER" id="PTHR11742:SF55">
    <property type="entry name" value="ENDOPLASMIC RETICULUM MANNOSYL-OLIGOSACCHARIDE 1,2-ALPHA-MANNOSIDASE"/>
    <property type="match status" value="1"/>
</dbReference>
<feature type="binding site" evidence="11">
    <location>
        <position position="522"/>
    </location>
    <ligand>
        <name>Ca(2+)</name>
        <dbReference type="ChEBI" id="CHEBI:29108"/>
    </ligand>
</feature>